<feature type="transmembrane region" description="Helical" evidence="11">
    <location>
        <begin position="15"/>
        <end position="33"/>
    </location>
</feature>
<dbReference type="GO" id="GO:0005886">
    <property type="term" value="C:plasma membrane"/>
    <property type="evidence" value="ECO:0007669"/>
    <property type="project" value="UniProtKB-SubCell"/>
</dbReference>
<evidence type="ECO:0000256" key="5">
    <source>
        <dbReference type="ARBA" id="ARBA00022927"/>
    </source>
</evidence>
<dbReference type="EMBL" id="CP002776">
    <property type="protein sequence ID" value="AEG31754.1"/>
    <property type="molecule type" value="Genomic_DNA"/>
</dbReference>
<dbReference type="InterPro" id="IPR054384">
    <property type="entry name" value="SecDF_P1_head"/>
</dbReference>
<evidence type="ECO:0000313" key="17">
    <source>
        <dbReference type="Proteomes" id="UP000009232"/>
    </source>
</evidence>
<dbReference type="HAMAP" id="MF_01463_B">
    <property type="entry name" value="SecD_B"/>
    <property type="match status" value="1"/>
</dbReference>
<comment type="similarity">
    <text evidence="9 11">Belongs to the SecD/SecF family. SecD subfamily.</text>
</comment>
<dbReference type="RefSeq" id="WP_013835531.1">
    <property type="nucleotide sequence ID" value="NC_015581.1"/>
</dbReference>
<dbReference type="HOGENOM" id="CLU_007894_4_3_6"/>
<dbReference type="InterPro" id="IPR001036">
    <property type="entry name" value="Acrflvin-R"/>
</dbReference>
<comment type="subcellular location">
    <subcellularLocation>
        <location evidence="11">Cell inner membrane</location>
        <topology evidence="11">Multi-pass membrane protein</topology>
    </subcellularLocation>
    <subcellularLocation>
        <location evidence="1">Cell membrane</location>
        <topology evidence="1">Multi-pass membrane protein</topology>
    </subcellularLocation>
</comment>
<dbReference type="PANTHER" id="PTHR30081:SF1">
    <property type="entry name" value="PROTEIN TRANSLOCASE SUBUNIT SECD"/>
    <property type="match status" value="1"/>
</dbReference>
<keyword evidence="3 11" id="KW-1003">Cell membrane</keyword>
<evidence type="ECO:0000256" key="11">
    <source>
        <dbReference type="HAMAP-Rule" id="MF_01463"/>
    </source>
</evidence>
<evidence type="ECO:0000259" key="12">
    <source>
        <dbReference type="Pfam" id="PF02355"/>
    </source>
</evidence>
<feature type="domain" description="Protein translocase subunit SecDF P1" evidence="14">
    <location>
        <begin position="238"/>
        <end position="297"/>
    </location>
</feature>
<dbReference type="PRINTS" id="PR00702">
    <property type="entry name" value="ACRIFLAVINRP"/>
</dbReference>
<dbReference type="Pfam" id="PF02355">
    <property type="entry name" value="SecD_SecF_C"/>
    <property type="match status" value="1"/>
</dbReference>
<dbReference type="Pfam" id="PF22599">
    <property type="entry name" value="SecDF_P1_head"/>
    <property type="match status" value="1"/>
</dbReference>
<dbReference type="Pfam" id="PF07549">
    <property type="entry name" value="Sec_GG"/>
    <property type="match status" value="1"/>
</dbReference>
<dbReference type="FunFam" id="3.30.70.3400:FF:000003">
    <property type="entry name" value="Preprotein translocase subunit SecD"/>
    <property type="match status" value="1"/>
</dbReference>
<dbReference type="KEGG" id="tcy:Thicy_0987"/>
<keyword evidence="6 11" id="KW-1133">Transmembrane helix</keyword>
<dbReference type="Pfam" id="PF13721">
    <property type="entry name" value="SecD-TM1"/>
    <property type="match status" value="1"/>
</dbReference>
<keyword evidence="8 11" id="KW-0472">Membrane</keyword>
<dbReference type="GO" id="GO:0043952">
    <property type="term" value="P:protein transport by the Sec complex"/>
    <property type="evidence" value="ECO:0007669"/>
    <property type="project" value="UniProtKB-UniRule"/>
</dbReference>
<dbReference type="InterPro" id="IPR027398">
    <property type="entry name" value="SecD-TM"/>
</dbReference>
<evidence type="ECO:0000256" key="6">
    <source>
        <dbReference type="ARBA" id="ARBA00022989"/>
    </source>
</evidence>
<dbReference type="PANTHER" id="PTHR30081">
    <property type="entry name" value="PROTEIN-EXPORT MEMBRANE PROTEIN SEC"/>
    <property type="match status" value="1"/>
</dbReference>
<evidence type="ECO:0000256" key="9">
    <source>
        <dbReference type="ARBA" id="ARBA00060774"/>
    </source>
</evidence>
<sequence>MFESQRQIISNRFPAWKYLLIIAVVVLGITYAMPNLFGDDPSVQVSSTQAGQFNERTTEEIEQRLIAAGLTPKLLSFDGNQYLIRFDDVDTQLQANDLMREMFGRQAVVALNLAPATPGLLRAVGGQPMYLGLDLRGGVHFLMDVDMDAAVAGAYRRFDDEVRNLLRDERVRYQTVEYQDETLRVIFRSAEARDQGLVIINREMSNELQTRALDEGEQALVEMRLASSVIAETKRFALQQNITTLRNRINELGVAEPVIQQQGERRIVVQLPGVQDTARAKEILGATATLEFRLVDERGDAERAERTGAVPPNTQLFNFRDGRPILLQRNVIVTGESVINAQSGIDAQQGSPQVSVTLDGAGGRRMLATTRDNIGNRMAVVFIESRVETVERDGELVRERIVTRDVINAAVIRDQFANRFQITGLSSSQEAQNLALLLRAGALAAPMEIVEERTVGPSLGQDNINQGLMSVIFGFILVLIIMAWRYKAFGMIANVALTVNLVVIVAVLSLLQATLTLPGIAGIVLTVGMAVDANVLIFERIREEMKKGSIQNAIHSGYEKAFVTIADANITTLIAAIVLFSFGTGPIKGFAITLSIGIATSMFTAILLTRGLVNWRYGNKRVTKLWI</sequence>
<dbReference type="InterPro" id="IPR022646">
    <property type="entry name" value="SecD/SecF_CS"/>
</dbReference>
<comment type="function">
    <text evidence="11">Part of the Sec protein translocase complex. Interacts with the SecYEG preprotein conducting channel. SecDF uses the proton motive force (PMF) to complete protein translocation after the ATP-dependent function of SecA.</text>
</comment>
<dbReference type="Gene3D" id="1.20.1640.10">
    <property type="entry name" value="Multidrug efflux transporter AcrB transmembrane domain"/>
    <property type="match status" value="1"/>
</dbReference>
<keyword evidence="4 11" id="KW-0812">Transmembrane</keyword>
<dbReference type="NCBIfam" id="TIGR01129">
    <property type="entry name" value="secD"/>
    <property type="match status" value="1"/>
</dbReference>
<dbReference type="Gene3D" id="3.30.70.3400">
    <property type="match status" value="1"/>
</dbReference>
<dbReference type="AlphaFoldDB" id="F6DD18"/>
<dbReference type="NCBIfam" id="TIGR00916">
    <property type="entry name" value="2A0604s01"/>
    <property type="match status" value="1"/>
</dbReference>
<reference evidence="16 17" key="1">
    <citation type="submission" date="2011-05" db="EMBL/GenBank/DDBJ databases">
        <title>Complete sequence of Thioalkalimicrobium cyclicum ALM1.</title>
        <authorList>
            <consortium name="US DOE Joint Genome Institute"/>
            <person name="Lucas S."/>
            <person name="Han J."/>
            <person name="Lapidus A."/>
            <person name="Cheng J.-F."/>
            <person name="Goodwin L."/>
            <person name="Pitluck S."/>
            <person name="Peters L."/>
            <person name="Mikhailova N."/>
            <person name="Davenport K."/>
            <person name="Han C."/>
            <person name="Tapia R."/>
            <person name="Land M."/>
            <person name="Hauser L."/>
            <person name="Kyrpides N."/>
            <person name="Ivanova N."/>
            <person name="Pagani I."/>
            <person name="Kappler U."/>
            <person name="Woyke T."/>
        </authorList>
    </citation>
    <scope>NUCLEOTIDE SEQUENCE [LARGE SCALE GENOMIC DNA]</scope>
    <source>
        <strain evidence="17">DSM 14477 / JCM 11371 / ALM1</strain>
    </source>
</reference>
<comment type="subunit">
    <text evidence="11">Forms a complex with SecF. Part of the essential Sec protein translocation apparatus which comprises SecA, SecYEG and auxiliary proteins SecDF-YajC and YidC.</text>
</comment>
<dbReference type="GO" id="GO:0006605">
    <property type="term" value="P:protein targeting"/>
    <property type="evidence" value="ECO:0007669"/>
    <property type="project" value="UniProtKB-UniRule"/>
</dbReference>
<feature type="transmembrane region" description="Helical" evidence="11">
    <location>
        <begin position="467"/>
        <end position="484"/>
    </location>
</feature>
<dbReference type="InterPro" id="IPR005791">
    <property type="entry name" value="SecD"/>
</dbReference>
<keyword evidence="11" id="KW-0997">Cell inner membrane</keyword>
<dbReference type="InterPro" id="IPR048631">
    <property type="entry name" value="SecD_1st"/>
</dbReference>
<evidence type="ECO:0000259" key="14">
    <source>
        <dbReference type="Pfam" id="PF21760"/>
    </source>
</evidence>
<keyword evidence="2 11" id="KW-0813">Transport</keyword>
<organism evidence="16 17">
    <name type="scientific">Thiomicrospira cyclica (strain DSM 14477 / JCM 11371 / ALM1)</name>
    <name type="common">Thioalkalimicrobium cyclicum</name>
    <dbReference type="NCBI Taxonomy" id="717773"/>
    <lineage>
        <taxon>Bacteria</taxon>
        <taxon>Pseudomonadati</taxon>
        <taxon>Pseudomonadota</taxon>
        <taxon>Gammaproteobacteria</taxon>
        <taxon>Thiotrichales</taxon>
        <taxon>Piscirickettsiaceae</taxon>
        <taxon>Thiomicrospira</taxon>
    </lineage>
</organism>
<gene>
    <name evidence="11" type="primary">secD</name>
    <name evidence="16" type="ordered locus">Thicy_0987</name>
</gene>
<dbReference type="InterPro" id="IPR055344">
    <property type="entry name" value="SecD_SecF_C_bact"/>
</dbReference>
<accession>F6DD18</accession>
<feature type="transmembrane region" description="Helical" evidence="11">
    <location>
        <begin position="589"/>
        <end position="613"/>
    </location>
</feature>
<evidence type="ECO:0000256" key="4">
    <source>
        <dbReference type="ARBA" id="ARBA00022692"/>
    </source>
</evidence>
<evidence type="ECO:0000259" key="15">
    <source>
        <dbReference type="Pfam" id="PF22599"/>
    </source>
</evidence>
<proteinExistence type="inferred from homology"/>
<dbReference type="Gene3D" id="3.30.1360.200">
    <property type="match status" value="1"/>
</dbReference>
<keyword evidence="7 11" id="KW-0811">Translocation</keyword>
<dbReference type="SUPFAM" id="SSF82866">
    <property type="entry name" value="Multidrug efflux transporter AcrB transmembrane domain"/>
    <property type="match status" value="1"/>
</dbReference>
<feature type="domain" description="SecD export protein N-terminal TM" evidence="13">
    <location>
        <begin position="11"/>
        <end position="111"/>
    </location>
</feature>
<dbReference type="Proteomes" id="UP000009232">
    <property type="component" value="Chromosome"/>
</dbReference>
<dbReference type="GO" id="GO:0065002">
    <property type="term" value="P:intracellular protein transmembrane transport"/>
    <property type="evidence" value="ECO:0007669"/>
    <property type="project" value="UniProtKB-UniRule"/>
</dbReference>
<evidence type="ECO:0000256" key="3">
    <source>
        <dbReference type="ARBA" id="ARBA00022475"/>
    </source>
</evidence>
<feature type="transmembrane region" description="Helical" evidence="11">
    <location>
        <begin position="561"/>
        <end position="583"/>
    </location>
</feature>
<dbReference type="InterPro" id="IPR022813">
    <property type="entry name" value="SecD/SecF_arch_bac"/>
</dbReference>
<protein>
    <recommendedName>
        <fullName evidence="10 11">Protein translocase subunit SecD</fullName>
    </recommendedName>
</protein>
<keyword evidence="17" id="KW-1185">Reference proteome</keyword>
<dbReference type="InterPro" id="IPR048634">
    <property type="entry name" value="SecD_SecF_C"/>
</dbReference>
<dbReference type="GO" id="GO:0015450">
    <property type="term" value="F:protein-transporting ATPase activity"/>
    <property type="evidence" value="ECO:0007669"/>
    <property type="project" value="InterPro"/>
</dbReference>
<feature type="domain" description="SecDF P1 head subdomain" evidence="15">
    <location>
        <begin position="315"/>
        <end position="445"/>
    </location>
</feature>
<evidence type="ECO:0000256" key="2">
    <source>
        <dbReference type="ARBA" id="ARBA00022448"/>
    </source>
</evidence>
<dbReference type="eggNOG" id="COG0342">
    <property type="taxonomic scope" value="Bacteria"/>
</dbReference>
<dbReference type="FunFam" id="1.20.1640.10:FF:000004">
    <property type="entry name" value="Protein translocase subunit SecD"/>
    <property type="match status" value="1"/>
</dbReference>
<evidence type="ECO:0000256" key="7">
    <source>
        <dbReference type="ARBA" id="ARBA00023010"/>
    </source>
</evidence>
<feature type="transmembrane region" description="Helical" evidence="11">
    <location>
        <begin position="517"/>
        <end position="541"/>
    </location>
</feature>
<evidence type="ECO:0000313" key="16">
    <source>
        <dbReference type="EMBL" id="AEG31754.1"/>
    </source>
</evidence>
<dbReference type="OrthoDB" id="9805019at2"/>
<feature type="domain" description="Protein export membrane protein SecD/SecF C-terminal" evidence="12">
    <location>
        <begin position="447"/>
        <end position="615"/>
    </location>
</feature>
<evidence type="ECO:0000256" key="1">
    <source>
        <dbReference type="ARBA" id="ARBA00004651"/>
    </source>
</evidence>
<evidence type="ECO:0000256" key="8">
    <source>
        <dbReference type="ARBA" id="ARBA00023136"/>
    </source>
</evidence>
<dbReference type="FunFam" id="3.30.1360.200:FF:000001">
    <property type="entry name" value="Protein translocase subunit SecD"/>
    <property type="match status" value="1"/>
</dbReference>
<dbReference type="Pfam" id="PF21760">
    <property type="entry name" value="SecD_1st"/>
    <property type="match status" value="1"/>
</dbReference>
<evidence type="ECO:0000259" key="13">
    <source>
        <dbReference type="Pfam" id="PF13721"/>
    </source>
</evidence>
<dbReference type="STRING" id="717773.Thicy_0987"/>
<name>F6DD18_THICA</name>
<keyword evidence="5 11" id="KW-0653">Protein transport</keyword>
<feature type="transmembrane region" description="Helical" evidence="11">
    <location>
        <begin position="491"/>
        <end position="511"/>
    </location>
</feature>
<evidence type="ECO:0000256" key="10">
    <source>
        <dbReference type="ARBA" id="ARBA00068220"/>
    </source>
</evidence>